<evidence type="ECO:0000256" key="3">
    <source>
        <dbReference type="ARBA" id="ARBA00022490"/>
    </source>
</evidence>
<dbReference type="SUPFAM" id="SSF52954">
    <property type="entry name" value="Class II aaRS ABD-related"/>
    <property type="match status" value="1"/>
</dbReference>
<evidence type="ECO:0000256" key="7">
    <source>
        <dbReference type="ARBA" id="ARBA00022917"/>
    </source>
</evidence>
<dbReference type="InterPro" id="IPR002316">
    <property type="entry name" value="Pro-tRNA-ligase_IIa"/>
</dbReference>
<dbReference type="EC" id="6.1.1.15" evidence="10"/>
<dbReference type="PANTHER" id="PTHR42753:SF2">
    <property type="entry name" value="PROLINE--TRNA LIGASE"/>
    <property type="match status" value="1"/>
</dbReference>
<comment type="similarity">
    <text evidence="10">Belongs to the class-II aminoacyl-tRNA synthetase family. ProS type 1 subfamily.</text>
</comment>
<dbReference type="InterPro" id="IPR006195">
    <property type="entry name" value="aa-tRNA-synth_II"/>
</dbReference>
<dbReference type="RefSeq" id="WP_371843067.1">
    <property type="nucleotide sequence ID" value="NZ_JBGMEL010000005.1"/>
</dbReference>
<evidence type="ECO:0000256" key="5">
    <source>
        <dbReference type="ARBA" id="ARBA00022741"/>
    </source>
</evidence>
<dbReference type="InterPro" id="IPR044140">
    <property type="entry name" value="ProRS_anticodon_short"/>
</dbReference>
<sequence>MRASRYLIATQKETPNDAVVISHQLMLRAGMIRRLSSGLYTWLPTGLRVLRKVERIVREEMDCAGSLEMLMPVVQPAELWEESGRWQQYGPELLRISDRHNNDFCLGPTHEEVITDLIRNEIKSYKQLPANFYQVQTKFRDEIRPRFGVMRAREFTMKDAYSFHVDADSLQETYDIMHGAYCRIFERIGLDYRPVLADTGSIGGSSSHEFHVLAQSGEDDIAFSSKSRYAANVELAEAVAPTGERAAPSQEMQEVHTPNQKTIAAVSEFLQSDPAHSVKTLIVLGECEEGESAPLVALVLRGDHELNELKAEKLSGIASPLQFAPEQRIAEALGCHIGSLGPVGMKVETIVDRSAAHLADFICGANRDDYHYTGVNWGRDVALSRIEDLRNVVAGDISPDGQGTLEIKRGIEVGHIFQLGEKYSRAMNATVLDENGKEQVIPMGCYGIGVSRIVAAAIEQNYDDSGIIWPDAIAPFQLAIVPINMHKSDLVREKCEHLYESLRAKGVDVLLMDEPKARLGAMLADVELIGIPHRIVIGDRGLEKGVVEYKGRADAESQEFAVSQLEDVLLEKFGHN</sequence>
<dbReference type="CDD" id="cd04334">
    <property type="entry name" value="ProRS-INS"/>
    <property type="match status" value="1"/>
</dbReference>
<evidence type="ECO:0000256" key="1">
    <source>
        <dbReference type="ARBA" id="ARBA00004496"/>
    </source>
</evidence>
<feature type="domain" description="Aminoacyl-transfer RNA synthetases class-II family profile" evidence="11">
    <location>
        <begin position="33"/>
        <end position="470"/>
    </location>
</feature>
<dbReference type="Gene3D" id="3.40.50.800">
    <property type="entry name" value="Anticodon-binding domain"/>
    <property type="match status" value="1"/>
</dbReference>
<gene>
    <name evidence="10" type="primary">proS</name>
    <name evidence="12" type="ORF">ACCI51_06840</name>
</gene>
<protein>
    <recommendedName>
        <fullName evidence="10">Proline--tRNA ligase</fullName>
        <ecNumber evidence="10">6.1.1.15</ecNumber>
    </recommendedName>
    <alternativeName>
        <fullName evidence="10">Prolyl-tRNA synthetase</fullName>
        <shortName evidence="10">ProRS</shortName>
    </alternativeName>
</protein>
<dbReference type="InterPro" id="IPR002314">
    <property type="entry name" value="aa-tRNA-synt_IIb"/>
</dbReference>
<dbReference type="HAMAP" id="MF_01569">
    <property type="entry name" value="Pro_tRNA_synth_type1"/>
    <property type="match status" value="1"/>
</dbReference>
<accession>A0ABV4NN11</accession>
<evidence type="ECO:0000259" key="11">
    <source>
        <dbReference type="PROSITE" id="PS50862"/>
    </source>
</evidence>
<dbReference type="Pfam" id="PF04073">
    <property type="entry name" value="tRNA_edit"/>
    <property type="match status" value="1"/>
</dbReference>
<keyword evidence="3 10" id="KW-0963">Cytoplasm</keyword>
<dbReference type="InterPro" id="IPR004500">
    <property type="entry name" value="Pro-tRNA-synth_IIa_bac-type"/>
</dbReference>
<dbReference type="Pfam" id="PF00587">
    <property type="entry name" value="tRNA-synt_2b"/>
    <property type="match status" value="1"/>
</dbReference>
<dbReference type="PIRSF" id="PIRSF001535">
    <property type="entry name" value="ProRS_1"/>
    <property type="match status" value="1"/>
</dbReference>
<comment type="catalytic activity">
    <reaction evidence="9 10">
        <text>tRNA(Pro) + L-proline + ATP = L-prolyl-tRNA(Pro) + AMP + diphosphate</text>
        <dbReference type="Rhea" id="RHEA:14305"/>
        <dbReference type="Rhea" id="RHEA-COMP:9700"/>
        <dbReference type="Rhea" id="RHEA-COMP:9702"/>
        <dbReference type="ChEBI" id="CHEBI:30616"/>
        <dbReference type="ChEBI" id="CHEBI:33019"/>
        <dbReference type="ChEBI" id="CHEBI:60039"/>
        <dbReference type="ChEBI" id="CHEBI:78442"/>
        <dbReference type="ChEBI" id="CHEBI:78532"/>
        <dbReference type="ChEBI" id="CHEBI:456215"/>
        <dbReference type="EC" id="6.1.1.15"/>
    </reaction>
</comment>
<dbReference type="InterPro" id="IPR036621">
    <property type="entry name" value="Anticodon-bd_dom_sf"/>
</dbReference>
<dbReference type="Gene3D" id="3.90.960.10">
    <property type="entry name" value="YbaK/aminoacyl-tRNA synthetase-associated domain"/>
    <property type="match status" value="1"/>
</dbReference>
<comment type="function">
    <text evidence="10">Catalyzes the attachment of proline to tRNA(Pro) in a two-step reaction: proline is first activated by ATP to form Pro-AMP and then transferred to the acceptor end of tRNA(Pro). As ProRS can inadvertently accommodate and process non-cognate amino acids such as alanine and cysteine, to avoid such errors it has two additional distinct editing activities against alanine. One activity is designated as 'pretransfer' editing and involves the tRNA(Pro)-independent hydrolysis of activated Ala-AMP. The other activity is designated 'posttransfer' editing and involves deacylation of mischarged Ala-tRNA(Pro). The misacylated Cys-tRNA(Pro) is not edited by ProRS.</text>
</comment>
<keyword evidence="7 10" id="KW-0648">Protein biosynthesis</keyword>
<dbReference type="Proteomes" id="UP001569414">
    <property type="component" value="Unassembled WGS sequence"/>
</dbReference>
<dbReference type="GO" id="GO:0004827">
    <property type="term" value="F:proline-tRNA ligase activity"/>
    <property type="evidence" value="ECO:0007669"/>
    <property type="project" value="UniProtKB-EC"/>
</dbReference>
<dbReference type="EMBL" id="JBGMEL010000005">
    <property type="protein sequence ID" value="MFA0790256.1"/>
    <property type="molecule type" value="Genomic_DNA"/>
</dbReference>
<dbReference type="SUPFAM" id="SSF55681">
    <property type="entry name" value="Class II aaRS and biotin synthetases"/>
    <property type="match status" value="1"/>
</dbReference>
<comment type="subcellular location">
    <subcellularLocation>
        <location evidence="1 10">Cytoplasm</location>
    </subcellularLocation>
</comment>
<reference evidence="12 13" key="1">
    <citation type="submission" date="2024-08" db="EMBL/GenBank/DDBJ databases">
        <authorList>
            <person name="Ishaq N."/>
        </authorList>
    </citation>
    <scope>NUCLEOTIDE SEQUENCE [LARGE SCALE GENOMIC DNA]</scope>
    <source>
        <strain evidence="12 13">JCM 30400</strain>
    </source>
</reference>
<evidence type="ECO:0000313" key="12">
    <source>
        <dbReference type="EMBL" id="MFA0790256.1"/>
    </source>
</evidence>
<evidence type="ECO:0000256" key="8">
    <source>
        <dbReference type="ARBA" id="ARBA00023146"/>
    </source>
</evidence>
<evidence type="ECO:0000313" key="13">
    <source>
        <dbReference type="Proteomes" id="UP001569414"/>
    </source>
</evidence>
<dbReference type="Gene3D" id="3.30.930.10">
    <property type="entry name" value="Bira Bifunctional Protein, Domain 2"/>
    <property type="match status" value="2"/>
</dbReference>
<dbReference type="InterPro" id="IPR007214">
    <property type="entry name" value="YbaK/aa-tRNA-synth-assoc-dom"/>
</dbReference>
<dbReference type="PANTHER" id="PTHR42753">
    <property type="entry name" value="MITOCHONDRIAL RIBOSOME PROTEIN L39/PROLYL-TRNA LIGASE FAMILY MEMBER"/>
    <property type="match status" value="1"/>
</dbReference>
<dbReference type="InterPro" id="IPR033730">
    <property type="entry name" value="ProRS_core_prok"/>
</dbReference>
<keyword evidence="8 10" id="KW-0030">Aminoacyl-tRNA synthetase</keyword>
<comment type="domain">
    <text evidence="10">Consists of three domains: the N-terminal catalytic domain, the editing domain and the C-terminal anticodon-binding domain.</text>
</comment>
<dbReference type="NCBIfam" id="TIGR00409">
    <property type="entry name" value="proS_fam_II"/>
    <property type="match status" value="1"/>
</dbReference>
<keyword evidence="13" id="KW-1185">Reference proteome</keyword>
<dbReference type="InterPro" id="IPR023717">
    <property type="entry name" value="Pro-tRNA-Synthase_IIa_type1"/>
</dbReference>
<keyword evidence="6 10" id="KW-0067">ATP-binding</keyword>
<evidence type="ECO:0000256" key="2">
    <source>
        <dbReference type="ARBA" id="ARBA00011738"/>
    </source>
</evidence>
<dbReference type="NCBIfam" id="NF006625">
    <property type="entry name" value="PRK09194.1"/>
    <property type="match status" value="1"/>
</dbReference>
<name>A0ABV4NN11_9GAMM</name>
<organism evidence="12 13">
    <name type="scientific">Microbulbifer echini</name>
    <dbReference type="NCBI Taxonomy" id="1529067"/>
    <lineage>
        <taxon>Bacteria</taxon>
        <taxon>Pseudomonadati</taxon>
        <taxon>Pseudomonadota</taxon>
        <taxon>Gammaproteobacteria</taxon>
        <taxon>Cellvibrionales</taxon>
        <taxon>Microbulbiferaceae</taxon>
        <taxon>Microbulbifer</taxon>
    </lineage>
</organism>
<evidence type="ECO:0000256" key="6">
    <source>
        <dbReference type="ARBA" id="ARBA00022840"/>
    </source>
</evidence>
<keyword evidence="5 10" id="KW-0547">Nucleotide-binding</keyword>
<dbReference type="Pfam" id="PF03129">
    <property type="entry name" value="HGTP_anticodon"/>
    <property type="match status" value="1"/>
</dbReference>
<proteinExistence type="inferred from homology"/>
<dbReference type="PRINTS" id="PR01046">
    <property type="entry name" value="TRNASYNTHPRO"/>
</dbReference>
<dbReference type="InterPro" id="IPR045864">
    <property type="entry name" value="aa-tRNA-synth_II/BPL/LPL"/>
</dbReference>
<comment type="caution">
    <text evidence="12">The sequence shown here is derived from an EMBL/GenBank/DDBJ whole genome shotgun (WGS) entry which is preliminary data.</text>
</comment>
<dbReference type="CDD" id="cd00779">
    <property type="entry name" value="ProRS_core_prok"/>
    <property type="match status" value="1"/>
</dbReference>
<evidence type="ECO:0000256" key="10">
    <source>
        <dbReference type="HAMAP-Rule" id="MF_01569"/>
    </source>
</evidence>
<dbReference type="PROSITE" id="PS50862">
    <property type="entry name" value="AA_TRNA_LIGASE_II"/>
    <property type="match status" value="1"/>
</dbReference>
<evidence type="ECO:0000256" key="4">
    <source>
        <dbReference type="ARBA" id="ARBA00022598"/>
    </source>
</evidence>
<dbReference type="CDD" id="cd00861">
    <property type="entry name" value="ProRS_anticodon_short"/>
    <property type="match status" value="1"/>
</dbReference>
<dbReference type="InterPro" id="IPR036754">
    <property type="entry name" value="YbaK/aa-tRNA-synt-asso_dom_sf"/>
</dbReference>
<evidence type="ECO:0000256" key="9">
    <source>
        <dbReference type="ARBA" id="ARBA00047671"/>
    </source>
</evidence>
<dbReference type="SUPFAM" id="SSF55826">
    <property type="entry name" value="YbaK/ProRS associated domain"/>
    <property type="match status" value="1"/>
</dbReference>
<dbReference type="InterPro" id="IPR004154">
    <property type="entry name" value="Anticodon-bd"/>
</dbReference>
<comment type="subunit">
    <text evidence="2 10">Homodimer.</text>
</comment>
<keyword evidence="4 10" id="KW-0436">Ligase</keyword>
<dbReference type="InterPro" id="IPR050062">
    <property type="entry name" value="Pro-tRNA_synthetase"/>
</dbReference>